<dbReference type="GO" id="GO:0070979">
    <property type="term" value="P:protein K11-linked ubiquitination"/>
    <property type="evidence" value="ECO:0007669"/>
    <property type="project" value="TreeGrafter"/>
</dbReference>
<evidence type="ECO:0000256" key="5">
    <source>
        <dbReference type="SAM" id="MobiDB-lite"/>
    </source>
</evidence>
<dbReference type="InterPro" id="IPR056358">
    <property type="entry name" value="APC4_C"/>
</dbReference>
<evidence type="ECO:0000313" key="8">
    <source>
        <dbReference type="RefSeq" id="XP_013403084.1"/>
    </source>
</evidence>
<dbReference type="GO" id="GO:0031145">
    <property type="term" value="P:anaphase-promoting complex-dependent catabolic process"/>
    <property type="evidence" value="ECO:0007669"/>
    <property type="project" value="InterPro"/>
</dbReference>
<reference evidence="8" key="1">
    <citation type="submission" date="2025-08" db="UniProtKB">
        <authorList>
            <consortium name="RefSeq"/>
        </authorList>
    </citation>
    <scope>IDENTIFICATION</scope>
    <source>
        <tissue evidence="8">Gonads</tissue>
    </source>
</reference>
<keyword evidence="3" id="KW-0833">Ubl conjugation pathway</keyword>
<name>A0A1S3IZW0_LINAN</name>
<dbReference type="KEGG" id="lak:106168532"/>
<dbReference type="Pfam" id="PF23405">
    <property type="entry name" value="WD40_APC4_C-half"/>
    <property type="match status" value="1"/>
</dbReference>
<dbReference type="AlphaFoldDB" id="A0A1S3IZW0"/>
<dbReference type="InParanoid" id="A0A1S3IZW0"/>
<accession>A0A1S3IZW0</accession>
<sequence length="354" mass="39840">MSSVFEVVFRSGLAPKLVSGAVDVNSGMLLVCLLFHRTYLKHEELQEPLPNTDNPWLKFVNSSQLLQESPVLFKAQVRQSLVQVEDNLRTAINVALTKPSSAIGQSLQCSGSSYLFTYQNMDEKEEKNKLLKPKFTHFTVCNQQAYQYVVFTASCSPSDYLYLVRQKTHAGSDGADISIVKLKFGCLGTTNREESGRDDSCDTHKILDVAFYNQEKLSVLLLEDQLDGLPVLAQVSISNIEDDQFNLVPNGQEDCFTQRDIHCIDAGPPMEPMYYRRLENMKAYSFAVSGTRHVACVLFSSRRRVRLFLMDAEDDEDEDDTELSIQSTQDISTISRDTTEEDDKENTDTSGMDG</sequence>
<dbReference type="RefSeq" id="XP_013403084.1">
    <property type="nucleotide sequence ID" value="XM_013547630.1"/>
</dbReference>
<evidence type="ECO:0000256" key="1">
    <source>
        <dbReference type="ARBA" id="ARBA00022618"/>
    </source>
</evidence>
<dbReference type="InterPro" id="IPR024789">
    <property type="entry name" value="APC4"/>
</dbReference>
<dbReference type="GO" id="GO:0034399">
    <property type="term" value="C:nuclear periphery"/>
    <property type="evidence" value="ECO:0007669"/>
    <property type="project" value="TreeGrafter"/>
</dbReference>
<dbReference type="STRING" id="7574.A0A1S3IZW0"/>
<dbReference type="PANTHER" id="PTHR13260:SF0">
    <property type="entry name" value="ANAPHASE-PROMOTING COMPLEX SUBUNIT 4"/>
    <property type="match status" value="1"/>
</dbReference>
<evidence type="ECO:0000259" key="6">
    <source>
        <dbReference type="Pfam" id="PF23405"/>
    </source>
</evidence>
<dbReference type="Proteomes" id="UP000085678">
    <property type="component" value="Unplaced"/>
</dbReference>
<keyword evidence="1" id="KW-0132">Cell division</keyword>
<keyword evidence="4" id="KW-0131">Cell cycle</keyword>
<dbReference type="GO" id="GO:0005680">
    <property type="term" value="C:anaphase-promoting complex"/>
    <property type="evidence" value="ECO:0007669"/>
    <property type="project" value="InterPro"/>
</dbReference>
<protein>
    <submittedName>
        <fullName evidence="8">Anaphase-promoting complex subunit 4-like</fullName>
    </submittedName>
</protein>
<gene>
    <name evidence="8" type="primary">LOC106168532</name>
</gene>
<keyword evidence="2" id="KW-0498">Mitosis</keyword>
<evidence type="ECO:0000313" key="7">
    <source>
        <dbReference type="Proteomes" id="UP000085678"/>
    </source>
</evidence>
<feature type="compositionally biased region" description="Low complexity" evidence="5">
    <location>
        <begin position="324"/>
        <end position="335"/>
    </location>
</feature>
<organism evidence="7 8">
    <name type="scientific">Lingula anatina</name>
    <name type="common">Brachiopod</name>
    <name type="synonym">Lingula unguis</name>
    <dbReference type="NCBI Taxonomy" id="7574"/>
    <lineage>
        <taxon>Eukaryota</taxon>
        <taxon>Metazoa</taxon>
        <taxon>Spiralia</taxon>
        <taxon>Lophotrochozoa</taxon>
        <taxon>Brachiopoda</taxon>
        <taxon>Linguliformea</taxon>
        <taxon>Lingulata</taxon>
        <taxon>Lingulida</taxon>
        <taxon>Linguloidea</taxon>
        <taxon>Lingulidae</taxon>
        <taxon>Lingula</taxon>
    </lineage>
</organism>
<dbReference type="GeneID" id="106168532"/>
<keyword evidence="7" id="KW-1185">Reference proteome</keyword>
<feature type="region of interest" description="Disordered" evidence="5">
    <location>
        <begin position="314"/>
        <end position="354"/>
    </location>
</feature>
<dbReference type="OrthoDB" id="2110451at2759"/>
<proteinExistence type="predicted"/>
<dbReference type="GO" id="GO:0051301">
    <property type="term" value="P:cell division"/>
    <property type="evidence" value="ECO:0007669"/>
    <property type="project" value="UniProtKB-KW"/>
</dbReference>
<evidence type="ECO:0000256" key="3">
    <source>
        <dbReference type="ARBA" id="ARBA00022786"/>
    </source>
</evidence>
<evidence type="ECO:0000256" key="2">
    <source>
        <dbReference type="ARBA" id="ARBA00022776"/>
    </source>
</evidence>
<feature type="domain" description="Anaphase-promoting complex subunit 4 C-terminal half WD40" evidence="6">
    <location>
        <begin position="144"/>
        <end position="308"/>
    </location>
</feature>
<dbReference type="PANTHER" id="PTHR13260">
    <property type="entry name" value="ANAPHASE PROMOTING COMPLEX SUBUNIT 4 APC4"/>
    <property type="match status" value="1"/>
</dbReference>
<evidence type="ECO:0000256" key="4">
    <source>
        <dbReference type="ARBA" id="ARBA00023306"/>
    </source>
</evidence>